<protein>
    <submittedName>
        <fullName evidence="2">Helix-turn-helix transcriptional regulator</fullName>
    </submittedName>
</protein>
<dbReference type="PROSITE" id="PS50987">
    <property type="entry name" value="HTH_ARSR_2"/>
    <property type="match status" value="1"/>
</dbReference>
<dbReference type="SMART" id="SM00418">
    <property type="entry name" value="HTH_ARSR"/>
    <property type="match status" value="1"/>
</dbReference>
<feature type="domain" description="HTH arsR-type" evidence="1">
    <location>
        <begin position="1"/>
        <end position="95"/>
    </location>
</feature>
<dbReference type="InterPro" id="IPR001845">
    <property type="entry name" value="HTH_ArsR_DNA-bd_dom"/>
</dbReference>
<dbReference type="Proteomes" id="UP000316806">
    <property type="component" value="Chromosome"/>
</dbReference>
<dbReference type="CDD" id="cd00090">
    <property type="entry name" value="HTH_ARSR"/>
    <property type="match status" value="1"/>
</dbReference>
<dbReference type="Gene3D" id="1.10.10.10">
    <property type="entry name" value="Winged helix-like DNA-binding domain superfamily/Winged helix DNA-binding domain"/>
    <property type="match status" value="1"/>
</dbReference>
<dbReference type="InterPro" id="IPR036390">
    <property type="entry name" value="WH_DNA-bd_sf"/>
</dbReference>
<dbReference type="InterPro" id="IPR036388">
    <property type="entry name" value="WH-like_DNA-bd_sf"/>
</dbReference>
<dbReference type="SUPFAM" id="SSF46785">
    <property type="entry name" value="Winged helix' DNA-binding domain"/>
    <property type="match status" value="1"/>
</dbReference>
<evidence type="ECO:0000313" key="2">
    <source>
        <dbReference type="EMBL" id="QDQ12887.1"/>
    </source>
</evidence>
<dbReference type="InterPro" id="IPR011991">
    <property type="entry name" value="ArsR-like_HTH"/>
</dbReference>
<dbReference type="GO" id="GO:0003700">
    <property type="term" value="F:DNA-binding transcription factor activity"/>
    <property type="evidence" value="ECO:0007669"/>
    <property type="project" value="InterPro"/>
</dbReference>
<evidence type="ECO:0000313" key="3">
    <source>
        <dbReference type="Proteomes" id="UP000316806"/>
    </source>
</evidence>
<evidence type="ECO:0000259" key="1">
    <source>
        <dbReference type="PROSITE" id="PS50987"/>
    </source>
</evidence>
<sequence>MVSTGEHEDRLFAALANGTRRELLRLLREGGPQPVQALAAHFDMRRPSLSEHLRVLREAGLVSGERTGRQRIYRLEAFRLAEVRDWLGPYERLWLERTCRRTCERTSDGPE</sequence>
<gene>
    <name evidence="2" type="ORF">FH965_21875</name>
</gene>
<dbReference type="PANTHER" id="PTHR38600">
    <property type="entry name" value="TRANSCRIPTIONAL REGULATORY PROTEIN"/>
    <property type="match status" value="1"/>
</dbReference>
<dbReference type="PANTHER" id="PTHR38600:SF2">
    <property type="entry name" value="SLL0088 PROTEIN"/>
    <property type="match status" value="1"/>
</dbReference>
<accession>A0A516RB51</accession>
<dbReference type="RefSeq" id="WP_144320210.1">
    <property type="nucleotide sequence ID" value="NZ_CP040916.1"/>
</dbReference>
<reference evidence="2 3" key="1">
    <citation type="journal article" date="2019" name="J. Ind. Microbiol. Biotechnol.">
        <title>The complete genomic sequence of Streptomyces spectabilis NRRL-2792 and identification of secondary metabolite biosynthetic gene clusters.</title>
        <authorList>
            <person name="Sinha A."/>
            <person name="Phillips-Salemka S."/>
            <person name="Niraula T.A."/>
            <person name="Short K.A."/>
            <person name="Niraula N.P."/>
        </authorList>
    </citation>
    <scope>NUCLEOTIDE SEQUENCE [LARGE SCALE GENOMIC DNA]</scope>
    <source>
        <strain evidence="2 3">NRRL 2792</strain>
    </source>
</reference>
<dbReference type="Pfam" id="PF12840">
    <property type="entry name" value="HTH_20"/>
    <property type="match status" value="1"/>
</dbReference>
<dbReference type="EMBL" id="CP040916">
    <property type="protein sequence ID" value="QDQ12887.1"/>
    <property type="molecule type" value="Genomic_DNA"/>
</dbReference>
<organism evidence="2 3">
    <name type="scientific">Streptomyces spectabilis</name>
    <dbReference type="NCBI Taxonomy" id="68270"/>
    <lineage>
        <taxon>Bacteria</taxon>
        <taxon>Bacillati</taxon>
        <taxon>Actinomycetota</taxon>
        <taxon>Actinomycetes</taxon>
        <taxon>Kitasatosporales</taxon>
        <taxon>Streptomycetaceae</taxon>
        <taxon>Streptomyces</taxon>
    </lineage>
</organism>
<proteinExistence type="predicted"/>
<dbReference type="NCBIfam" id="NF033788">
    <property type="entry name" value="HTH_metalloreg"/>
    <property type="match status" value="1"/>
</dbReference>
<name>A0A516RB51_STRST</name>
<dbReference type="PRINTS" id="PR00778">
    <property type="entry name" value="HTHARSR"/>
</dbReference>
<dbReference type="AlphaFoldDB" id="A0A516RB51"/>